<comment type="caution">
    <text evidence="2">The sequence shown here is derived from an EMBL/GenBank/DDBJ whole genome shotgun (WGS) entry which is preliminary data.</text>
</comment>
<accession>A0ABV4UU96</accession>
<evidence type="ECO:0000313" key="2">
    <source>
        <dbReference type="EMBL" id="MFB0835837.1"/>
    </source>
</evidence>
<name>A0ABV4UU96_9MICC</name>
<evidence type="ECO:0000256" key="1">
    <source>
        <dbReference type="SAM" id="MobiDB-lite"/>
    </source>
</evidence>
<feature type="compositionally biased region" description="Basic and acidic residues" evidence="1">
    <location>
        <begin position="22"/>
        <end position="31"/>
    </location>
</feature>
<sequence>MTNEPQHDGLLPAEELGGFVSEEGRPEHNIADEQQEGTPQSELIDDGAGHQGTHDESLAEEPDDDGETLPDAEKRIDATRRNIDGLAPGTGVPPEDVSGYAKSPE</sequence>
<dbReference type="RefSeq" id="WP_373973013.1">
    <property type="nucleotide sequence ID" value="NZ_JBHDLJ010000015.1"/>
</dbReference>
<feature type="region of interest" description="Disordered" evidence="1">
    <location>
        <begin position="1"/>
        <end position="105"/>
    </location>
</feature>
<dbReference type="Proteomes" id="UP001575652">
    <property type="component" value="Unassembled WGS sequence"/>
</dbReference>
<protein>
    <submittedName>
        <fullName evidence="2">Uncharacterized protein</fullName>
    </submittedName>
</protein>
<feature type="compositionally biased region" description="Basic and acidic residues" evidence="1">
    <location>
        <begin position="71"/>
        <end position="83"/>
    </location>
</feature>
<organism evidence="2 3">
    <name type="scientific">Arthrobacter halodurans</name>
    <dbReference type="NCBI Taxonomy" id="516699"/>
    <lineage>
        <taxon>Bacteria</taxon>
        <taxon>Bacillati</taxon>
        <taxon>Actinomycetota</taxon>
        <taxon>Actinomycetes</taxon>
        <taxon>Micrococcales</taxon>
        <taxon>Micrococcaceae</taxon>
        <taxon>Arthrobacter</taxon>
    </lineage>
</organism>
<proteinExistence type="predicted"/>
<dbReference type="EMBL" id="JBHDLJ010000015">
    <property type="protein sequence ID" value="MFB0835837.1"/>
    <property type="molecule type" value="Genomic_DNA"/>
</dbReference>
<gene>
    <name evidence="2" type="ORF">ACETWP_14690</name>
</gene>
<reference evidence="2 3" key="1">
    <citation type="submission" date="2024-09" db="EMBL/GenBank/DDBJ databases">
        <authorList>
            <person name="Salinas-Garcia M.A."/>
            <person name="Prieme A."/>
        </authorList>
    </citation>
    <scope>NUCLEOTIDE SEQUENCE [LARGE SCALE GENOMIC DNA]</scope>
    <source>
        <strain evidence="2 3">DSM 21081</strain>
    </source>
</reference>
<keyword evidence="3" id="KW-1185">Reference proteome</keyword>
<feature type="compositionally biased region" description="Acidic residues" evidence="1">
    <location>
        <begin position="58"/>
        <end position="70"/>
    </location>
</feature>
<evidence type="ECO:0000313" key="3">
    <source>
        <dbReference type="Proteomes" id="UP001575652"/>
    </source>
</evidence>